<dbReference type="GO" id="GO:0030272">
    <property type="term" value="F:5-formyltetrahydrofolate cyclo-ligase activity"/>
    <property type="evidence" value="ECO:0007669"/>
    <property type="project" value="UniProtKB-EC"/>
</dbReference>
<feature type="binding site" evidence="4">
    <location>
        <begin position="145"/>
        <end position="153"/>
    </location>
    <ligand>
        <name>ATP</name>
        <dbReference type="ChEBI" id="CHEBI:30616"/>
    </ligand>
</feature>
<dbReference type="SUPFAM" id="SSF100950">
    <property type="entry name" value="NagB/RpiA/CoA transferase-like"/>
    <property type="match status" value="1"/>
</dbReference>
<comment type="catalytic activity">
    <reaction evidence="5">
        <text>(6S)-5-formyl-5,6,7,8-tetrahydrofolate + ATP = (6R)-5,10-methenyltetrahydrofolate + ADP + phosphate</text>
        <dbReference type="Rhea" id="RHEA:10488"/>
        <dbReference type="ChEBI" id="CHEBI:30616"/>
        <dbReference type="ChEBI" id="CHEBI:43474"/>
        <dbReference type="ChEBI" id="CHEBI:57455"/>
        <dbReference type="ChEBI" id="CHEBI:57457"/>
        <dbReference type="ChEBI" id="CHEBI:456216"/>
        <dbReference type="EC" id="6.3.3.2"/>
    </reaction>
</comment>
<gene>
    <name evidence="6" type="ORF">DZC73_06305</name>
</gene>
<evidence type="ECO:0000313" key="7">
    <source>
        <dbReference type="Proteomes" id="UP000267464"/>
    </source>
</evidence>
<organism evidence="6 7">
    <name type="scientific">Piscinibacter terrae</name>
    <dbReference type="NCBI Taxonomy" id="2496871"/>
    <lineage>
        <taxon>Bacteria</taxon>
        <taxon>Pseudomonadati</taxon>
        <taxon>Pseudomonadota</taxon>
        <taxon>Betaproteobacteria</taxon>
        <taxon>Burkholderiales</taxon>
        <taxon>Sphaerotilaceae</taxon>
        <taxon>Piscinibacter</taxon>
    </lineage>
</organism>
<keyword evidence="7" id="KW-1185">Reference proteome</keyword>
<comment type="cofactor">
    <cofactor evidence="5">
        <name>Mg(2+)</name>
        <dbReference type="ChEBI" id="CHEBI:18420"/>
    </cofactor>
</comment>
<accession>A0A3N7HYU9</accession>
<proteinExistence type="inferred from homology"/>
<reference evidence="6 7" key="2">
    <citation type="submission" date="2018-12" db="EMBL/GenBank/DDBJ databases">
        <title>Rhizobacter gummiphilus sp. nov., a rubber-degrading bacterium isolated from the soil of a botanical garden in Japan.</title>
        <authorList>
            <person name="Shunsuke S.S."/>
        </authorList>
    </citation>
    <scope>NUCLEOTIDE SEQUENCE [LARGE SCALE GENOMIC DNA]</scope>
    <source>
        <strain evidence="6 7">S-16</strain>
    </source>
</reference>
<dbReference type="GO" id="GO:0009396">
    <property type="term" value="P:folic acid-containing compound biosynthetic process"/>
    <property type="evidence" value="ECO:0007669"/>
    <property type="project" value="TreeGrafter"/>
</dbReference>
<dbReference type="PIRSF" id="PIRSF006806">
    <property type="entry name" value="FTHF_cligase"/>
    <property type="match status" value="1"/>
</dbReference>
<evidence type="ECO:0000256" key="2">
    <source>
        <dbReference type="ARBA" id="ARBA00022741"/>
    </source>
</evidence>
<evidence type="ECO:0000256" key="4">
    <source>
        <dbReference type="PIRSR" id="PIRSR006806-1"/>
    </source>
</evidence>
<dbReference type="PANTHER" id="PTHR23407">
    <property type="entry name" value="ATPASE INHIBITOR/5-FORMYLTETRAHYDROFOLATE CYCLO-LIGASE"/>
    <property type="match status" value="1"/>
</dbReference>
<dbReference type="EC" id="6.3.3.2" evidence="5"/>
<keyword evidence="5" id="KW-0460">Magnesium</keyword>
<dbReference type="Pfam" id="PF01812">
    <property type="entry name" value="5-FTHF_cyc-lig"/>
    <property type="match status" value="1"/>
</dbReference>
<dbReference type="InterPro" id="IPR037171">
    <property type="entry name" value="NagB/RpiA_transferase-like"/>
</dbReference>
<comment type="similarity">
    <text evidence="1 5">Belongs to the 5-formyltetrahydrofolate cyclo-ligase family.</text>
</comment>
<feature type="binding site" evidence="4">
    <location>
        <position position="71"/>
    </location>
    <ligand>
        <name>substrate</name>
    </ligand>
</feature>
<evidence type="ECO:0000256" key="5">
    <source>
        <dbReference type="RuleBase" id="RU361279"/>
    </source>
</evidence>
<dbReference type="GO" id="GO:0035999">
    <property type="term" value="P:tetrahydrofolate interconversion"/>
    <property type="evidence" value="ECO:0007669"/>
    <property type="project" value="TreeGrafter"/>
</dbReference>
<keyword evidence="3 4" id="KW-0067">ATP-binding</keyword>
<keyword evidence="2 4" id="KW-0547">Nucleotide-binding</keyword>
<keyword evidence="6" id="KW-0436">Ligase</keyword>
<comment type="caution">
    <text evidence="6">The sequence shown here is derived from an EMBL/GenBank/DDBJ whole genome shotgun (WGS) entry which is preliminary data.</text>
</comment>
<dbReference type="PANTHER" id="PTHR23407:SF1">
    <property type="entry name" value="5-FORMYLTETRAHYDROFOLATE CYCLO-LIGASE"/>
    <property type="match status" value="1"/>
</dbReference>
<dbReference type="AlphaFoldDB" id="A0A3N7HYU9"/>
<dbReference type="InterPro" id="IPR024185">
    <property type="entry name" value="FTHF_cligase-like_sf"/>
</dbReference>
<name>A0A3N7HYU9_9BURK</name>
<sequence length="201" mass="21911">MLCLPEIVASHPDESAAPPRKALRDRLHQTRDRFVAASGTEASPALAAHLSDVLAELMPECLGLYWPLRSEFNAAVACLEDRNLDDLALALPFATKSPVRMHFRAWDRHTPEAKDECGIPSPQGKPAEPDVVLVPCLGFTRTGFRLGYGGGYYDRWLAEHPHVTAVGLAWACCEIDEAELGPQAHDHPLMLVVTEQGVIGG</sequence>
<keyword evidence="5" id="KW-0479">Metal-binding</keyword>
<reference evidence="6 7" key="1">
    <citation type="submission" date="2018-08" db="EMBL/GenBank/DDBJ databases">
        <authorList>
            <person name="Khan S.A."/>
            <person name="Jeon C.O."/>
            <person name="Chun B.H."/>
            <person name="Jeong S.E."/>
        </authorList>
    </citation>
    <scope>NUCLEOTIDE SEQUENCE [LARGE SCALE GENOMIC DNA]</scope>
    <source>
        <strain evidence="6 7">S-16</strain>
    </source>
</reference>
<dbReference type="InterPro" id="IPR002698">
    <property type="entry name" value="FTHF_cligase"/>
</dbReference>
<dbReference type="EMBL" id="QUSW01000001">
    <property type="protein sequence ID" value="RQP26606.1"/>
    <property type="molecule type" value="Genomic_DNA"/>
</dbReference>
<dbReference type="Proteomes" id="UP000267464">
    <property type="component" value="Unassembled WGS sequence"/>
</dbReference>
<dbReference type="Gene3D" id="3.40.50.10420">
    <property type="entry name" value="NagB/RpiA/CoA transferase-like"/>
    <property type="match status" value="1"/>
</dbReference>
<dbReference type="GO" id="GO:0005524">
    <property type="term" value="F:ATP binding"/>
    <property type="evidence" value="ECO:0007669"/>
    <property type="project" value="UniProtKB-KW"/>
</dbReference>
<evidence type="ECO:0000256" key="1">
    <source>
        <dbReference type="ARBA" id="ARBA00010638"/>
    </source>
</evidence>
<evidence type="ECO:0000256" key="3">
    <source>
        <dbReference type="ARBA" id="ARBA00022840"/>
    </source>
</evidence>
<dbReference type="NCBIfam" id="TIGR02727">
    <property type="entry name" value="MTHFS_bact"/>
    <property type="match status" value="1"/>
</dbReference>
<dbReference type="GO" id="GO:0046872">
    <property type="term" value="F:metal ion binding"/>
    <property type="evidence" value="ECO:0007669"/>
    <property type="project" value="UniProtKB-KW"/>
</dbReference>
<protein>
    <recommendedName>
        <fullName evidence="5">5-formyltetrahydrofolate cyclo-ligase</fullName>
        <ecNumber evidence="5">6.3.3.2</ecNumber>
    </recommendedName>
</protein>
<evidence type="ECO:0000313" key="6">
    <source>
        <dbReference type="EMBL" id="RQP26606.1"/>
    </source>
</evidence>